<dbReference type="EMBL" id="JADNRY010000191">
    <property type="protein sequence ID" value="KAF9061775.1"/>
    <property type="molecule type" value="Genomic_DNA"/>
</dbReference>
<keyword evidence="3" id="KW-1185">Reference proteome</keyword>
<accession>A0A9P5PGP4</accession>
<evidence type="ECO:0000313" key="3">
    <source>
        <dbReference type="Proteomes" id="UP000772434"/>
    </source>
</evidence>
<dbReference type="Proteomes" id="UP000772434">
    <property type="component" value="Unassembled WGS sequence"/>
</dbReference>
<comment type="caution">
    <text evidence="2">The sequence shown here is derived from an EMBL/GenBank/DDBJ whole genome shotgun (WGS) entry which is preliminary data.</text>
</comment>
<protein>
    <submittedName>
        <fullName evidence="2">Uncharacterized protein</fullName>
    </submittedName>
</protein>
<name>A0A9P5PGP4_9AGAR</name>
<evidence type="ECO:0000256" key="1">
    <source>
        <dbReference type="SAM" id="MobiDB-lite"/>
    </source>
</evidence>
<proteinExistence type="predicted"/>
<dbReference type="AlphaFoldDB" id="A0A9P5PGP4"/>
<sequence length="258" mass="29630">MNLPEYIQLAIADPTVIVYTEEMAFERLENILVAAMEEPDVESRIYAFTSRPCLKPIIKLPTFLEPLHCDKPIAQRLFFDPVTKKLTSALSVEGKSLLFRHSNISDWKAEYAPMDASLAFEATVTQLREQAQHAFANFDMDEHYVMLHVGNFFSLLLFNRENEKKVCDMEERSYTSTPQRPGKRQRKNSNDSEVLQDILSEKQLPSGLLPRLIYVNQPILVEREGGGEGRIPWRKFNEYFLHALHLAASAHGFDLQPC</sequence>
<evidence type="ECO:0000313" key="2">
    <source>
        <dbReference type="EMBL" id="KAF9061775.1"/>
    </source>
</evidence>
<organism evidence="2 3">
    <name type="scientific">Rhodocollybia butyracea</name>
    <dbReference type="NCBI Taxonomy" id="206335"/>
    <lineage>
        <taxon>Eukaryota</taxon>
        <taxon>Fungi</taxon>
        <taxon>Dikarya</taxon>
        <taxon>Basidiomycota</taxon>
        <taxon>Agaricomycotina</taxon>
        <taxon>Agaricomycetes</taxon>
        <taxon>Agaricomycetidae</taxon>
        <taxon>Agaricales</taxon>
        <taxon>Marasmiineae</taxon>
        <taxon>Omphalotaceae</taxon>
        <taxon>Rhodocollybia</taxon>
    </lineage>
</organism>
<feature type="region of interest" description="Disordered" evidence="1">
    <location>
        <begin position="169"/>
        <end position="193"/>
    </location>
</feature>
<dbReference type="OrthoDB" id="2948870at2759"/>
<reference evidence="2" key="1">
    <citation type="submission" date="2020-11" db="EMBL/GenBank/DDBJ databases">
        <authorList>
            <consortium name="DOE Joint Genome Institute"/>
            <person name="Ahrendt S."/>
            <person name="Riley R."/>
            <person name="Andreopoulos W."/>
            <person name="Labutti K."/>
            <person name="Pangilinan J."/>
            <person name="Ruiz-Duenas F.J."/>
            <person name="Barrasa J.M."/>
            <person name="Sanchez-Garcia M."/>
            <person name="Camarero S."/>
            <person name="Miyauchi S."/>
            <person name="Serrano A."/>
            <person name="Linde D."/>
            <person name="Babiker R."/>
            <person name="Drula E."/>
            <person name="Ayuso-Fernandez I."/>
            <person name="Pacheco R."/>
            <person name="Padilla G."/>
            <person name="Ferreira P."/>
            <person name="Barriuso J."/>
            <person name="Kellner H."/>
            <person name="Castanera R."/>
            <person name="Alfaro M."/>
            <person name="Ramirez L."/>
            <person name="Pisabarro A.G."/>
            <person name="Kuo A."/>
            <person name="Tritt A."/>
            <person name="Lipzen A."/>
            <person name="He G."/>
            <person name="Yan M."/>
            <person name="Ng V."/>
            <person name="Cullen D."/>
            <person name="Martin F."/>
            <person name="Rosso M.-N."/>
            <person name="Henrissat B."/>
            <person name="Hibbett D."/>
            <person name="Martinez A.T."/>
            <person name="Grigoriev I.V."/>
        </authorList>
    </citation>
    <scope>NUCLEOTIDE SEQUENCE</scope>
    <source>
        <strain evidence="2">AH 40177</strain>
    </source>
</reference>
<gene>
    <name evidence="2" type="ORF">BDP27DRAFT_1428627</name>
</gene>